<accession>A0A397S8M0</accession>
<reference evidence="1 2" key="1">
    <citation type="submission" date="2018-06" db="EMBL/GenBank/DDBJ databases">
        <title>Comparative genomics reveals the genomic features of Rhizophagus irregularis, R. cerebriforme, R. diaphanum and Gigaspora rosea, and their symbiotic lifestyle signature.</title>
        <authorList>
            <person name="Morin E."/>
            <person name="San Clemente H."/>
            <person name="Chen E.C.H."/>
            <person name="De La Providencia I."/>
            <person name="Hainaut M."/>
            <person name="Kuo A."/>
            <person name="Kohler A."/>
            <person name="Murat C."/>
            <person name="Tang N."/>
            <person name="Roy S."/>
            <person name="Loubradou J."/>
            <person name="Henrissat B."/>
            <person name="Grigoriev I.V."/>
            <person name="Corradi N."/>
            <person name="Roux C."/>
            <person name="Martin F.M."/>
        </authorList>
    </citation>
    <scope>NUCLEOTIDE SEQUENCE [LARGE SCALE GENOMIC DNA]</scope>
    <source>
        <strain evidence="1 2">DAOM 227022</strain>
    </source>
</reference>
<dbReference type="OrthoDB" id="2318570at2759"/>
<proteinExistence type="predicted"/>
<dbReference type="EMBL" id="QKYT01002506">
    <property type="protein sequence ID" value="RIA78644.1"/>
    <property type="molecule type" value="Genomic_DNA"/>
</dbReference>
<evidence type="ECO:0000313" key="2">
    <source>
        <dbReference type="Proteomes" id="UP000265703"/>
    </source>
</evidence>
<dbReference type="Proteomes" id="UP000265703">
    <property type="component" value="Unassembled WGS sequence"/>
</dbReference>
<name>A0A397S8M0_9GLOM</name>
<keyword evidence="2" id="KW-1185">Reference proteome</keyword>
<dbReference type="AlphaFoldDB" id="A0A397S8M0"/>
<sequence length="171" mass="20539">MGEKEVALDIPDEIENYEKSIDDSQYMNDEKIKNHKKSIDQIFYCLKDKPKDTAPWEYSQINDIEITKSLYGQDTKFFCSIYRTKLFLIVKDRKTLILQFDLLTRNLERQYTSDITPYWCLPINTPIIMNKNQTLLAILVDYYTYIFSKENGTLISKHNCEYYFYNFTVYF</sequence>
<comment type="caution">
    <text evidence="1">The sequence shown here is derived from an EMBL/GenBank/DDBJ whole genome shotgun (WGS) entry which is preliminary data.</text>
</comment>
<protein>
    <submittedName>
        <fullName evidence="1">Uncharacterized protein</fullName>
    </submittedName>
</protein>
<organism evidence="1 2">
    <name type="scientific">Glomus cerebriforme</name>
    <dbReference type="NCBI Taxonomy" id="658196"/>
    <lineage>
        <taxon>Eukaryota</taxon>
        <taxon>Fungi</taxon>
        <taxon>Fungi incertae sedis</taxon>
        <taxon>Mucoromycota</taxon>
        <taxon>Glomeromycotina</taxon>
        <taxon>Glomeromycetes</taxon>
        <taxon>Glomerales</taxon>
        <taxon>Glomeraceae</taxon>
        <taxon>Glomus</taxon>
    </lineage>
</organism>
<gene>
    <name evidence="1" type="ORF">C1645_842773</name>
</gene>
<evidence type="ECO:0000313" key="1">
    <source>
        <dbReference type="EMBL" id="RIA78644.1"/>
    </source>
</evidence>